<feature type="region of interest" description="Disordered" evidence="1">
    <location>
        <begin position="22"/>
        <end position="94"/>
    </location>
</feature>
<sequence>MRLLVVAGRMDLVVGEVVWPRPPKARVKQGGGRGKRVLAALSSKERAGSGGEGSGHPRVRGAAGTGIKSEGGDGPQGISSGRPGRHEGGGAGWE</sequence>
<organism evidence="2 3">
    <name type="scientific">Pleurodeles waltl</name>
    <name type="common">Iberian ribbed newt</name>
    <dbReference type="NCBI Taxonomy" id="8319"/>
    <lineage>
        <taxon>Eukaryota</taxon>
        <taxon>Metazoa</taxon>
        <taxon>Chordata</taxon>
        <taxon>Craniata</taxon>
        <taxon>Vertebrata</taxon>
        <taxon>Euteleostomi</taxon>
        <taxon>Amphibia</taxon>
        <taxon>Batrachia</taxon>
        <taxon>Caudata</taxon>
        <taxon>Salamandroidea</taxon>
        <taxon>Salamandridae</taxon>
        <taxon>Pleurodelinae</taxon>
        <taxon>Pleurodeles</taxon>
    </lineage>
</organism>
<dbReference type="AlphaFoldDB" id="A0AAV7NGD6"/>
<name>A0AAV7NGD6_PLEWA</name>
<comment type="caution">
    <text evidence="2">The sequence shown here is derived from an EMBL/GenBank/DDBJ whole genome shotgun (WGS) entry which is preliminary data.</text>
</comment>
<evidence type="ECO:0000256" key="1">
    <source>
        <dbReference type="SAM" id="MobiDB-lite"/>
    </source>
</evidence>
<reference evidence="2" key="1">
    <citation type="journal article" date="2022" name="bioRxiv">
        <title>Sequencing and chromosome-scale assembly of the giantPleurodeles waltlgenome.</title>
        <authorList>
            <person name="Brown T."/>
            <person name="Elewa A."/>
            <person name="Iarovenko S."/>
            <person name="Subramanian E."/>
            <person name="Araus A.J."/>
            <person name="Petzold A."/>
            <person name="Susuki M."/>
            <person name="Suzuki K.-i.T."/>
            <person name="Hayashi T."/>
            <person name="Toyoda A."/>
            <person name="Oliveira C."/>
            <person name="Osipova E."/>
            <person name="Leigh N.D."/>
            <person name="Simon A."/>
            <person name="Yun M.H."/>
        </authorList>
    </citation>
    <scope>NUCLEOTIDE SEQUENCE</scope>
    <source>
        <strain evidence="2">20211129_DDA</strain>
        <tissue evidence="2">Liver</tissue>
    </source>
</reference>
<evidence type="ECO:0000313" key="3">
    <source>
        <dbReference type="Proteomes" id="UP001066276"/>
    </source>
</evidence>
<accession>A0AAV7NGD6</accession>
<proteinExistence type="predicted"/>
<gene>
    <name evidence="2" type="ORF">NDU88_002396</name>
</gene>
<dbReference type="EMBL" id="JANPWB010000012">
    <property type="protein sequence ID" value="KAJ1114157.1"/>
    <property type="molecule type" value="Genomic_DNA"/>
</dbReference>
<keyword evidence="3" id="KW-1185">Reference proteome</keyword>
<evidence type="ECO:0000313" key="2">
    <source>
        <dbReference type="EMBL" id="KAJ1114157.1"/>
    </source>
</evidence>
<protein>
    <submittedName>
        <fullName evidence="2">Uncharacterized protein</fullName>
    </submittedName>
</protein>
<dbReference type="Proteomes" id="UP001066276">
    <property type="component" value="Chromosome 8"/>
</dbReference>